<reference evidence="1" key="1">
    <citation type="submission" date="2024-05" db="EMBL/GenBank/DDBJ databases">
        <title>Isolation and characterization of Sporomusa carbonis sp. nov., a carboxydotrophic hydrogenogen in the genus of Sporomusa isolated from a charcoal burning pile.</title>
        <authorList>
            <person name="Boeer T."/>
            <person name="Rosenbaum F."/>
            <person name="Eysell L."/>
            <person name="Mueller V."/>
            <person name="Daniel R."/>
            <person name="Poehlein A."/>
        </authorList>
    </citation>
    <scope>NUCLEOTIDE SEQUENCE [LARGE SCALE GENOMIC DNA]</scope>
    <source>
        <strain evidence="1">DSM 10669</strain>
    </source>
</reference>
<evidence type="ECO:0000313" key="2">
    <source>
        <dbReference type="Proteomes" id="UP000216752"/>
    </source>
</evidence>
<dbReference type="RefSeq" id="WP_211289664.1">
    <property type="nucleotide sequence ID" value="NZ_CP155573.1"/>
</dbReference>
<protein>
    <submittedName>
        <fullName evidence="1">Uncharacterized protein</fullName>
    </submittedName>
</protein>
<dbReference type="Proteomes" id="UP000216752">
    <property type="component" value="Chromosome"/>
</dbReference>
<dbReference type="EMBL" id="CP155573">
    <property type="protein sequence ID" value="XFO65680.1"/>
    <property type="molecule type" value="Genomic_DNA"/>
</dbReference>
<gene>
    <name evidence="1" type="ORF">SPSIL_018200</name>
</gene>
<proteinExistence type="predicted"/>
<evidence type="ECO:0000313" key="1">
    <source>
        <dbReference type="EMBL" id="XFO65680.1"/>
    </source>
</evidence>
<name>A0ABZ3IJ09_9FIRM</name>
<sequence length="65" mass="7198">MTRKQTLAFEIAADLRNLAARIEAYTKEAQASGDIPKVVEQAQAEAPKPEPIHIERIRAILAEKS</sequence>
<accession>A0ABZ3IJ09</accession>
<organism evidence="1 2">
    <name type="scientific">Sporomusa silvacetica DSM 10669</name>
    <dbReference type="NCBI Taxonomy" id="1123289"/>
    <lineage>
        <taxon>Bacteria</taxon>
        <taxon>Bacillati</taxon>
        <taxon>Bacillota</taxon>
        <taxon>Negativicutes</taxon>
        <taxon>Selenomonadales</taxon>
        <taxon>Sporomusaceae</taxon>
        <taxon>Sporomusa</taxon>
    </lineage>
</organism>
<keyword evidence="2" id="KW-1185">Reference proteome</keyword>